<evidence type="ECO:0000256" key="2">
    <source>
        <dbReference type="SAM" id="SignalP"/>
    </source>
</evidence>
<reference evidence="4" key="1">
    <citation type="journal article" date="2013" name="Nature">
        <title>Draft genome of the wheat A-genome progenitor Triticum urartu.</title>
        <authorList>
            <person name="Ling H.Q."/>
            <person name="Zhao S."/>
            <person name="Liu D."/>
            <person name="Wang J."/>
            <person name="Sun H."/>
            <person name="Zhang C."/>
            <person name="Fan H."/>
            <person name="Li D."/>
            <person name="Dong L."/>
            <person name="Tao Y."/>
            <person name="Gao C."/>
            <person name="Wu H."/>
            <person name="Li Y."/>
            <person name="Cui Y."/>
            <person name="Guo X."/>
            <person name="Zheng S."/>
            <person name="Wang B."/>
            <person name="Yu K."/>
            <person name="Liang Q."/>
            <person name="Yang W."/>
            <person name="Lou X."/>
            <person name="Chen J."/>
            <person name="Feng M."/>
            <person name="Jian J."/>
            <person name="Zhang X."/>
            <person name="Luo G."/>
            <person name="Jiang Y."/>
            <person name="Liu J."/>
            <person name="Wang Z."/>
            <person name="Sha Y."/>
            <person name="Zhang B."/>
            <person name="Wu H."/>
            <person name="Tang D."/>
            <person name="Shen Q."/>
            <person name="Xue P."/>
            <person name="Zou S."/>
            <person name="Wang X."/>
            <person name="Liu X."/>
            <person name="Wang F."/>
            <person name="Yang Y."/>
            <person name="An X."/>
            <person name="Dong Z."/>
            <person name="Zhang K."/>
            <person name="Zhang X."/>
            <person name="Luo M.C."/>
            <person name="Dvorak J."/>
            <person name="Tong Y."/>
            <person name="Wang J."/>
            <person name="Yang H."/>
            <person name="Li Z."/>
            <person name="Wang D."/>
            <person name="Zhang A."/>
            <person name="Wang J."/>
        </authorList>
    </citation>
    <scope>NUCLEOTIDE SEQUENCE</scope>
    <source>
        <strain evidence="4">cv. G1812</strain>
    </source>
</reference>
<dbReference type="Gramene" id="TuG1812G0700002765.01.T02">
    <property type="protein sequence ID" value="TuG1812G0700002765.01.T02.cds266767"/>
    <property type="gene ID" value="TuG1812G0700002765.01"/>
</dbReference>
<keyword evidence="2" id="KW-0732">Signal</keyword>
<protein>
    <recommendedName>
        <fullName evidence="5">Secreted protein</fullName>
    </recommendedName>
</protein>
<name>A0A8R7V299_TRIUA</name>
<evidence type="ECO:0000256" key="1">
    <source>
        <dbReference type="SAM" id="MobiDB-lite"/>
    </source>
</evidence>
<organism evidence="3 4">
    <name type="scientific">Triticum urartu</name>
    <name type="common">Red wild einkorn</name>
    <name type="synonym">Crithodium urartu</name>
    <dbReference type="NCBI Taxonomy" id="4572"/>
    <lineage>
        <taxon>Eukaryota</taxon>
        <taxon>Viridiplantae</taxon>
        <taxon>Streptophyta</taxon>
        <taxon>Embryophyta</taxon>
        <taxon>Tracheophyta</taxon>
        <taxon>Spermatophyta</taxon>
        <taxon>Magnoliopsida</taxon>
        <taxon>Liliopsida</taxon>
        <taxon>Poales</taxon>
        <taxon>Poaceae</taxon>
        <taxon>BOP clade</taxon>
        <taxon>Pooideae</taxon>
        <taxon>Triticodae</taxon>
        <taxon>Triticeae</taxon>
        <taxon>Triticinae</taxon>
        <taxon>Triticum</taxon>
    </lineage>
</organism>
<feature type="chain" id="PRO_5035805016" description="Secreted protein" evidence="2">
    <location>
        <begin position="18"/>
        <end position="84"/>
    </location>
</feature>
<keyword evidence="4" id="KW-1185">Reference proteome</keyword>
<proteinExistence type="predicted"/>
<feature type="region of interest" description="Disordered" evidence="1">
    <location>
        <begin position="40"/>
        <end position="67"/>
    </location>
</feature>
<sequence>MLLLLLLVSISFHFVEIKDEEIFFICGRNRSVYTGVLAGNEGAERTEATPDNETAAEMGPPPSISTRESNIFLIPDSACGQLRE</sequence>
<evidence type="ECO:0000313" key="4">
    <source>
        <dbReference type="Proteomes" id="UP000015106"/>
    </source>
</evidence>
<dbReference type="EnsemblPlants" id="TuG1812G0700002765.01.T02">
    <property type="protein sequence ID" value="TuG1812G0700002765.01.T02.cds266767"/>
    <property type="gene ID" value="TuG1812G0700002765.01"/>
</dbReference>
<evidence type="ECO:0008006" key="5">
    <source>
        <dbReference type="Google" id="ProtNLM"/>
    </source>
</evidence>
<dbReference type="AlphaFoldDB" id="A0A8R7V299"/>
<accession>A0A8R7V299</accession>
<reference evidence="3" key="3">
    <citation type="submission" date="2022-06" db="UniProtKB">
        <authorList>
            <consortium name="EnsemblPlants"/>
        </authorList>
    </citation>
    <scope>IDENTIFICATION</scope>
</reference>
<evidence type="ECO:0000313" key="3">
    <source>
        <dbReference type="EnsemblPlants" id="TuG1812G0700002765.01.T02.cds266767"/>
    </source>
</evidence>
<reference evidence="3" key="2">
    <citation type="submission" date="2018-03" db="EMBL/GenBank/DDBJ databases">
        <title>The Triticum urartu genome reveals the dynamic nature of wheat genome evolution.</title>
        <authorList>
            <person name="Ling H."/>
            <person name="Ma B."/>
            <person name="Shi X."/>
            <person name="Liu H."/>
            <person name="Dong L."/>
            <person name="Sun H."/>
            <person name="Cao Y."/>
            <person name="Gao Q."/>
            <person name="Zheng S."/>
            <person name="Li Y."/>
            <person name="Yu Y."/>
            <person name="Du H."/>
            <person name="Qi M."/>
            <person name="Li Y."/>
            <person name="Yu H."/>
            <person name="Cui Y."/>
            <person name="Wang N."/>
            <person name="Chen C."/>
            <person name="Wu H."/>
            <person name="Zhao Y."/>
            <person name="Zhang J."/>
            <person name="Li Y."/>
            <person name="Zhou W."/>
            <person name="Zhang B."/>
            <person name="Hu W."/>
            <person name="Eijk M."/>
            <person name="Tang J."/>
            <person name="Witsenboer H."/>
            <person name="Zhao S."/>
            <person name="Li Z."/>
            <person name="Zhang A."/>
            <person name="Wang D."/>
            <person name="Liang C."/>
        </authorList>
    </citation>
    <scope>NUCLEOTIDE SEQUENCE [LARGE SCALE GENOMIC DNA]</scope>
    <source>
        <strain evidence="3">cv. G1812</strain>
    </source>
</reference>
<feature type="signal peptide" evidence="2">
    <location>
        <begin position="1"/>
        <end position="17"/>
    </location>
</feature>
<dbReference type="Proteomes" id="UP000015106">
    <property type="component" value="Chromosome 7"/>
</dbReference>